<dbReference type="Gene3D" id="3.40.50.1220">
    <property type="entry name" value="TPP-binding domain"/>
    <property type="match status" value="1"/>
</dbReference>
<comment type="caution">
    <text evidence="7">The sequence shown here is derived from an EMBL/GenBank/DDBJ whole genome shotgun (WGS) entry which is preliminary data.</text>
</comment>
<evidence type="ECO:0000259" key="4">
    <source>
        <dbReference type="Pfam" id="PF00205"/>
    </source>
</evidence>
<dbReference type="GO" id="GO:0009099">
    <property type="term" value="P:L-valine biosynthetic process"/>
    <property type="evidence" value="ECO:0007669"/>
    <property type="project" value="TreeGrafter"/>
</dbReference>
<evidence type="ECO:0000256" key="1">
    <source>
        <dbReference type="ARBA" id="ARBA00007812"/>
    </source>
</evidence>
<protein>
    <submittedName>
        <fullName evidence="7">Acetolactate synthase</fullName>
        <ecNumber evidence="7">2.2.1.6</ecNumber>
    </submittedName>
</protein>
<sequence>MEEIMERLKGGQLVVKCLEAQGVQFVFGIPGAKIDTVFDALEDSSIQLILCRHEQNAAFMAQAYGRLTGKPGVVLVTSGPGVSNLATGLLTATTEGDPIVAIGGNVPRAMALKESHQNTNNVALMAPVTKSSVEVLMPQTIPEVFANAFRCATAPRRGACFISLPQDVLTEQVDAAVIEPLHEIRYGVGHEHTLQAVAHSINVAQSPVLLLGQEASRPENTKAIRALLAKTHLPTVGTFQAAGVVPRNLVSCFAGRVGLFSNQPGDELLRHADLVITVGLNMAEYDPETWNRRKQRTIIHIDYLPAKIHAAYQPKYELLGDVDANITILTGLLDSAMVSRNDEYVKPYHEAHQHIIHSGEYLSKGKLLHPLHFIYELRNALDDEAYVVCDVGSVYMWMARYFLSYEPHHLLFSNGQQTLGVGMPWAMAVNFVHPDKRVISLSGDGGFLFSAMELENAVRHKQNFVHFIWRDNGYNMVKEQELMKYHRGSGVDFGTVNVIDFAKAFGAKGYELKHPSDFKALLLEALAQTGPVLVDIPIDYSDNPKLFETMNASTGN</sequence>
<keyword evidence="8" id="KW-1185">Reference proteome</keyword>
<evidence type="ECO:0000259" key="5">
    <source>
        <dbReference type="Pfam" id="PF02775"/>
    </source>
</evidence>
<feature type="domain" description="Thiamine pyrophosphate enzyme N-terminal TPP-binding" evidence="6">
    <location>
        <begin position="9"/>
        <end position="122"/>
    </location>
</feature>
<evidence type="ECO:0000256" key="2">
    <source>
        <dbReference type="ARBA" id="ARBA00023052"/>
    </source>
</evidence>
<dbReference type="InterPro" id="IPR000399">
    <property type="entry name" value="TPP-bd_CS"/>
</dbReference>
<dbReference type="InterPro" id="IPR012001">
    <property type="entry name" value="Thiamin_PyroP_enz_TPP-bd_dom"/>
</dbReference>
<proteinExistence type="inferred from homology"/>
<dbReference type="InterPro" id="IPR029061">
    <property type="entry name" value="THDP-binding"/>
</dbReference>
<dbReference type="NCBIfam" id="TIGR02418">
    <property type="entry name" value="acolac_catab"/>
    <property type="match status" value="1"/>
</dbReference>
<feature type="domain" description="Thiamine pyrophosphate enzyme TPP-binding" evidence="5">
    <location>
        <begin position="390"/>
        <end position="536"/>
    </location>
</feature>
<dbReference type="InterPro" id="IPR012782">
    <property type="entry name" value="Acetolactate_synth_catblc"/>
</dbReference>
<keyword evidence="7" id="KW-0808">Transferase</keyword>
<evidence type="ECO:0000313" key="8">
    <source>
        <dbReference type="Proteomes" id="UP000054662"/>
    </source>
</evidence>
<dbReference type="FunFam" id="3.40.50.970:FF:000007">
    <property type="entry name" value="Acetolactate synthase"/>
    <property type="match status" value="1"/>
</dbReference>
<dbReference type="Pfam" id="PF02775">
    <property type="entry name" value="TPP_enzyme_C"/>
    <property type="match status" value="1"/>
</dbReference>
<dbReference type="Proteomes" id="UP000054662">
    <property type="component" value="Unassembled WGS sequence"/>
</dbReference>
<dbReference type="PANTHER" id="PTHR18968">
    <property type="entry name" value="THIAMINE PYROPHOSPHATE ENZYMES"/>
    <property type="match status" value="1"/>
</dbReference>
<evidence type="ECO:0000256" key="3">
    <source>
        <dbReference type="RuleBase" id="RU362132"/>
    </source>
</evidence>
<dbReference type="GO" id="GO:0000287">
    <property type="term" value="F:magnesium ion binding"/>
    <property type="evidence" value="ECO:0007669"/>
    <property type="project" value="InterPro"/>
</dbReference>
<dbReference type="PANTHER" id="PTHR18968:SF129">
    <property type="entry name" value="ACETOLACTATE SYNTHASE"/>
    <property type="match status" value="1"/>
</dbReference>
<dbReference type="PROSITE" id="PS00187">
    <property type="entry name" value="TPP_ENZYMES"/>
    <property type="match status" value="1"/>
</dbReference>
<dbReference type="InterPro" id="IPR011766">
    <property type="entry name" value="TPP_enzyme_TPP-bd"/>
</dbReference>
<reference evidence="7 8" key="1">
    <citation type="submission" date="2015-11" db="EMBL/GenBank/DDBJ databases">
        <title>Genomic analysis of 38 Legionella species identifies large and diverse effector repertoires.</title>
        <authorList>
            <person name="Burstein D."/>
            <person name="Amaro F."/>
            <person name="Zusman T."/>
            <person name="Lifshitz Z."/>
            <person name="Cohen O."/>
            <person name="Gilbert J.A."/>
            <person name="Pupko T."/>
            <person name="Shuman H.A."/>
            <person name="Segal G."/>
        </authorList>
    </citation>
    <scope>NUCLEOTIDE SEQUENCE [LARGE SCALE GENOMIC DNA]</scope>
    <source>
        <strain evidence="7 8">ATCC 49508</strain>
    </source>
</reference>
<feature type="domain" description="Thiamine pyrophosphate enzyme central" evidence="4">
    <location>
        <begin position="194"/>
        <end position="325"/>
    </location>
</feature>
<name>A0A0W1A677_9GAMM</name>
<dbReference type="InterPro" id="IPR029035">
    <property type="entry name" value="DHS-like_NAD/FAD-binding_dom"/>
</dbReference>
<evidence type="ECO:0000313" key="7">
    <source>
        <dbReference type="EMBL" id="KTD76853.1"/>
    </source>
</evidence>
<dbReference type="GO" id="GO:0034077">
    <property type="term" value="P:butanediol metabolic process"/>
    <property type="evidence" value="ECO:0007669"/>
    <property type="project" value="InterPro"/>
</dbReference>
<dbReference type="SUPFAM" id="SSF52467">
    <property type="entry name" value="DHS-like NAD/FAD-binding domain"/>
    <property type="match status" value="1"/>
</dbReference>
<dbReference type="InterPro" id="IPR045229">
    <property type="entry name" value="TPP_enz"/>
</dbReference>
<dbReference type="InterPro" id="IPR012000">
    <property type="entry name" value="Thiamin_PyroP_enz_cen_dom"/>
</dbReference>
<dbReference type="EC" id="2.2.1.6" evidence="7"/>
<dbReference type="CDD" id="cd07035">
    <property type="entry name" value="TPP_PYR_POX_like"/>
    <property type="match status" value="1"/>
</dbReference>
<dbReference type="PATRIC" id="fig|45076.6.peg.2276"/>
<organism evidence="7 8">
    <name type="scientific">Legionella worsleiensis</name>
    <dbReference type="NCBI Taxonomy" id="45076"/>
    <lineage>
        <taxon>Bacteria</taxon>
        <taxon>Pseudomonadati</taxon>
        <taxon>Pseudomonadota</taxon>
        <taxon>Gammaproteobacteria</taxon>
        <taxon>Legionellales</taxon>
        <taxon>Legionellaceae</taxon>
        <taxon>Legionella</taxon>
    </lineage>
</organism>
<dbReference type="AlphaFoldDB" id="A0A0W1A677"/>
<dbReference type="OrthoDB" id="9785953at2"/>
<dbReference type="GO" id="GO:0050660">
    <property type="term" value="F:flavin adenine dinucleotide binding"/>
    <property type="evidence" value="ECO:0007669"/>
    <property type="project" value="TreeGrafter"/>
</dbReference>
<dbReference type="GO" id="GO:0030976">
    <property type="term" value="F:thiamine pyrophosphate binding"/>
    <property type="evidence" value="ECO:0007669"/>
    <property type="project" value="InterPro"/>
</dbReference>
<dbReference type="EMBL" id="LNZC01000027">
    <property type="protein sequence ID" value="KTD76853.1"/>
    <property type="molecule type" value="Genomic_DNA"/>
</dbReference>
<dbReference type="Pfam" id="PF00205">
    <property type="entry name" value="TPP_enzyme_M"/>
    <property type="match status" value="1"/>
</dbReference>
<dbReference type="Gene3D" id="3.40.50.970">
    <property type="match status" value="2"/>
</dbReference>
<dbReference type="GO" id="GO:0009097">
    <property type="term" value="P:isoleucine biosynthetic process"/>
    <property type="evidence" value="ECO:0007669"/>
    <property type="project" value="TreeGrafter"/>
</dbReference>
<dbReference type="STRING" id="45076.Lwor_2078"/>
<accession>A0A0W1A677</accession>
<keyword evidence="2 3" id="KW-0786">Thiamine pyrophosphate</keyword>
<dbReference type="GO" id="GO:0003984">
    <property type="term" value="F:acetolactate synthase activity"/>
    <property type="evidence" value="ECO:0007669"/>
    <property type="project" value="UniProtKB-EC"/>
</dbReference>
<dbReference type="Pfam" id="PF02776">
    <property type="entry name" value="TPP_enzyme_N"/>
    <property type="match status" value="1"/>
</dbReference>
<dbReference type="NCBIfam" id="NF006378">
    <property type="entry name" value="PRK08617.1"/>
    <property type="match status" value="1"/>
</dbReference>
<evidence type="ECO:0000259" key="6">
    <source>
        <dbReference type="Pfam" id="PF02776"/>
    </source>
</evidence>
<gene>
    <name evidence="7" type="primary">budB</name>
    <name evidence="7" type="ORF">Lwor_2078</name>
</gene>
<dbReference type="GO" id="GO:0005948">
    <property type="term" value="C:acetolactate synthase complex"/>
    <property type="evidence" value="ECO:0007669"/>
    <property type="project" value="TreeGrafter"/>
</dbReference>
<dbReference type="SUPFAM" id="SSF52518">
    <property type="entry name" value="Thiamin diphosphate-binding fold (THDP-binding)"/>
    <property type="match status" value="2"/>
</dbReference>
<comment type="similarity">
    <text evidence="1 3">Belongs to the TPP enzyme family.</text>
</comment>